<evidence type="ECO:0000313" key="2">
    <source>
        <dbReference type="EMBL" id="MUP41850.1"/>
    </source>
</evidence>
<name>A0A7K1LMV4_9FLAO</name>
<feature type="transmembrane region" description="Helical" evidence="1">
    <location>
        <begin position="31"/>
        <end position="52"/>
    </location>
</feature>
<evidence type="ECO:0000313" key="3">
    <source>
        <dbReference type="Proteomes" id="UP000460416"/>
    </source>
</evidence>
<gene>
    <name evidence="2" type="ORF">FLP08_04635</name>
</gene>
<keyword evidence="1" id="KW-0472">Membrane</keyword>
<dbReference type="EMBL" id="VJVW01000002">
    <property type="protein sequence ID" value="MUP41850.1"/>
    <property type="molecule type" value="Genomic_DNA"/>
</dbReference>
<dbReference type="Proteomes" id="UP000460416">
    <property type="component" value="Unassembled WGS sequence"/>
</dbReference>
<dbReference type="AlphaFoldDB" id="A0A7K1LMV4"/>
<keyword evidence="1" id="KW-1133">Transmembrane helix</keyword>
<feature type="transmembrane region" description="Helical" evidence="1">
    <location>
        <begin position="7"/>
        <end position="25"/>
    </location>
</feature>
<reference evidence="2 3" key="1">
    <citation type="submission" date="2019-07" db="EMBL/GenBank/DDBJ databases">
        <title>Gramella aestuarii sp. nov., isolated from a tidal flat, and emended description of Gramella echinicola.</title>
        <authorList>
            <person name="Liu L."/>
        </authorList>
    </citation>
    <scope>NUCLEOTIDE SEQUENCE [LARGE SCALE GENOMIC DNA]</scope>
    <source>
        <strain evidence="2 3">BS12</strain>
    </source>
</reference>
<protein>
    <submittedName>
        <fullName evidence="2">DUF1328 domain-containing protein</fullName>
    </submittedName>
</protein>
<dbReference type="RefSeq" id="WP_156274538.1">
    <property type="nucleotide sequence ID" value="NZ_BAABGI010000001.1"/>
</dbReference>
<sequence>MKKKTLLFFTLTLITGLIGFTGLSFSGIEVIRVMFLIFADLVVVSLMAKLFFPDKPKVKYQPVDRD</sequence>
<dbReference type="OrthoDB" id="1453511at2"/>
<accession>A0A7K1LMV4</accession>
<keyword evidence="1" id="KW-0812">Transmembrane</keyword>
<comment type="caution">
    <text evidence="2">The sequence shown here is derived from an EMBL/GenBank/DDBJ whole genome shotgun (WGS) entry which is preliminary data.</text>
</comment>
<keyword evidence="3" id="KW-1185">Reference proteome</keyword>
<proteinExistence type="predicted"/>
<evidence type="ECO:0000256" key="1">
    <source>
        <dbReference type="SAM" id="Phobius"/>
    </source>
</evidence>
<organism evidence="2 3">
    <name type="scientific">Christiangramia aestuarii</name>
    <dbReference type="NCBI Taxonomy" id="1028746"/>
    <lineage>
        <taxon>Bacteria</taxon>
        <taxon>Pseudomonadati</taxon>
        <taxon>Bacteroidota</taxon>
        <taxon>Flavobacteriia</taxon>
        <taxon>Flavobacteriales</taxon>
        <taxon>Flavobacteriaceae</taxon>
        <taxon>Christiangramia</taxon>
    </lineage>
</organism>